<reference evidence="2" key="1">
    <citation type="submission" date="2018-05" db="EMBL/GenBank/DDBJ databases">
        <authorList>
            <person name="Lanie J.A."/>
            <person name="Ng W.-L."/>
            <person name="Kazmierczak K.M."/>
            <person name="Andrzejewski T.M."/>
            <person name="Davidsen T.M."/>
            <person name="Wayne K.J."/>
            <person name="Tettelin H."/>
            <person name="Glass J.I."/>
            <person name="Rusch D."/>
            <person name="Podicherti R."/>
            <person name="Tsui H.-C.T."/>
            <person name="Winkler M.E."/>
        </authorList>
    </citation>
    <scope>NUCLEOTIDE SEQUENCE</scope>
</reference>
<evidence type="ECO:0000256" key="1">
    <source>
        <dbReference type="SAM" id="MobiDB-lite"/>
    </source>
</evidence>
<feature type="non-terminal residue" evidence="2">
    <location>
        <position position="44"/>
    </location>
</feature>
<feature type="region of interest" description="Disordered" evidence="1">
    <location>
        <begin position="20"/>
        <end position="44"/>
    </location>
</feature>
<evidence type="ECO:0000313" key="2">
    <source>
        <dbReference type="EMBL" id="SVC08931.1"/>
    </source>
</evidence>
<protein>
    <submittedName>
        <fullName evidence="2">Uncharacterized protein</fullName>
    </submittedName>
</protein>
<dbReference type="EMBL" id="UINC01072933">
    <property type="protein sequence ID" value="SVC08931.1"/>
    <property type="molecule type" value="Genomic_DNA"/>
</dbReference>
<gene>
    <name evidence="2" type="ORF">METZ01_LOCUS261785</name>
</gene>
<feature type="compositionally biased region" description="Low complexity" evidence="1">
    <location>
        <begin position="29"/>
        <end position="44"/>
    </location>
</feature>
<accession>A0A382JDX7</accession>
<proteinExistence type="predicted"/>
<organism evidence="2">
    <name type="scientific">marine metagenome</name>
    <dbReference type="NCBI Taxonomy" id="408172"/>
    <lineage>
        <taxon>unclassified sequences</taxon>
        <taxon>metagenomes</taxon>
        <taxon>ecological metagenomes</taxon>
    </lineage>
</organism>
<dbReference type="PROSITE" id="PS51257">
    <property type="entry name" value="PROKAR_LIPOPROTEIN"/>
    <property type="match status" value="1"/>
</dbReference>
<sequence length="44" mass="4629">MKIQWLLLLFASLIVACSPANNEPTTETQQPAQVADAAEAAASD</sequence>
<name>A0A382JDX7_9ZZZZ</name>
<dbReference type="AlphaFoldDB" id="A0A382JDX7"/>